<reference evidence="1 2" key="1">
    <citation type="submission" date="2016-06" db="EMBL/GenBank/DDBJ databases">
        <title>Comparative genomics of the ectomycorrhizal sister species Rhizopogon vinicolor and Rhizopogon vesiculosus (Basidiomycota: Boletales) reveals a divergence of the mating type B locus.</title>
        <authorList>
            <consortium name="DOE Joint Genome Institute"/>
            <person name="Mujic A.B."/>
            <person name="Kuo A."/>
            <person name="Tritt A."/>
            <person name="Lipzen A."/>
            <person name="Chen C."/>
            <person name="Johnson J."/>
            <person name="Sharma A."/>
            <person name="Barry K."/>
            <person name="Grigoriev I.V."/>
            <person name="Spatafora J.W."/>
        </authorList>
    </citation>
    <scope>NUCLEOTIDE SEQUENCE [LARGE SCALE GENOMIC DNA]</scope>
    <source>
        <strain evidence="1 2">AM-OR11-026</strain>
    </source>
</reference>
<accession>A0A1B7MJK1</accession>
<dbReference type="AlphaFoldDB" id="A0A1B7MJK1"/>
<dbReference type="OrthoDB" id="10638674at2759"/>
<protein>
    <submittedName>
        <fullName evidence="1">Uncharacterized protein</fullName>
    </submittedName>
</protein>
<dbReference type="EMBL" id="KV448920">
    <property type="protein sequence ID" value="OAX32770.1"/>
    <property type="molecule type" value="Genomic_DNA"/>
</dbReference>
<evidence type="ECO:0000313" key="1">
    <source>
        <dbReference type="EMBL" id="OAX32770.1"/>
    </source>
</evidence>
<evidence type="ECO:0000313" key="2">
    <source>
        <dbReference type="Proteomes" id="UP000092154"/>
    </source>
</evidence>
<proteinExistence type="predicted"/>
<keyword evidence="2" id="KW-1185">Reference proteome</keyword>
<name>A0A1B7MJK1_9AGAM</name>
<organism evidence="1 2">
    <name type="scientific">Rhizopogon vinicolor AM-OR11-026</name>
    <dbReference type="NCBI Taxonomy" id="1314800"/>
    <lineage>
        <taxon>Eukaryota</taxon>
        <taxon>Fungi</taxon>
        <taxon>Dikarya</taxon>
        <taxon>Basidiomycota</taxon>
        <taxon>Agaricomycotina</taxon>
        <taxon>Agaricomycetes</taxon>
        <taxon>Agaricomycetidae</taxon>
        <taxon>Boletales</taxon>
        <taxon>Suillineae</taxon>
        <taxon>Rhizopogonaceae</taxon>
        <taxon>Rhizopogon</taxon>
    </lineage>
</organism>
<sequence length="161" mass="17854">MQGNGKDWSDKGLQPMKANVDHEFQPITISAAAKLVLLLSHCLETDGHHFANGHDLAYYDSSHPDAPFSGQSNYVGEGHVAEARDPAYREDFHDEDFETKEKHIKGYDSKETAVRDALDPVGMDSHLSSGSTCSRRLLVSTGERRGLPRMREQSIYHTGLG</sequence>
<gene>
    <name evidence="1" type="ORF">K503DRAFT_786976</name>
</gene>
<dbReference type="InParanoid" id="A0A1B7MJK1"/>
<dbReference type="Proteomes" id="UP000092154">
    <property type="component" value="Unassembled WGS sequence"/>
</dbReference>